<evidence type="ECO:0000256" key="2">
    <source>
        <dbReference type="ARBA" id="ARBA00023015"/>
    </source>
</evidence>
<dbReference type="InterPro" id="IPR013324">
    <property type="entry name" value="RNA_pol_sigma_r3/r4-like"/>
</dbReference>
<accession>A0A3E3E165</accession>
<dbReference type="PANTHER" id="PTHR30376:SF3">
    <property type="entry name" value="RNA POLYMERASE SIGMA FACTOR RPOH"/>
    <property type="match status" value="1"/>
</dbReference>
<dbReference type="InterPro" id="IPR050813">
    <property type="entry name" value="Sigma-70_Factor"/>
</dbReference>
<proteinExistence type="inferred from homology"/>
<dbReference type="GO" id="GO:0003677">
    <property type="term" value="F:DNA binding"/>
    <property type="evidence" value="ECO:0007669"/>
    <property type="project" value="UniProtKB-KW"/>
</dbReference>
<evidence type="ECO:0000256" key="4">
    <source>
        <dbReference type="ARBA" id="ARBA00023125"/>
    </source>
</evidence>
<dbReference type="InterPro" id="IPR014284">
    <property type="entry name" value="RNA_pol_sigma-70_dom"/>
</dbReference>
<dbReference type="PROSITE" id="PS00716">
    <property type="entry name" value="SIGMA70_2"/>
    <property type="match status" value="1"/>
</dbReference>
<dbReference type="Gene3D" id="1.20.120.1810">
    <property type="match status" value="1"/>
</dbReference>
<reference evidence="9 10" key="1">
    <citation type="submission" date="2018-08" db="EMBL/GenBank/DDBJ databases">
        <title>A genome reference for cultivated species of the human gut microbiota.</title>
        <authorList>
            <person name="Zou Y."/>
            <person name="Xue W."/>
            <person name="Luo G."/>
        </authorList>
    </citation>
    <scope>NUCLEOTIDE SEQUENCE [LARGE SCALE GENOMIC DNA]</scope>
    <source>
        <strain evidence="9 10">AM25-6</strain>
    </source>
</reference>
<dbReference type="PROSITE" id="PS00715">
    <property type="entry name" value="SIGMA70_1"/>
    <property type="match status" value="1"/>
</dbReference>
<dbReference type="GO" id="GO:0016987">
    <property type="term" value="F:sigma factor activity"/>
    <property type="evidence" value="ECO:0007669"/>
    <property type="project" value="UniProtKB-KW"/>
</dbReference>
<keyword evidence="5 6" id="KW-0804">Transcription</keyword>
<evidence type="ECO:0000256" key="6">
    <source>
        <dbReference type="RuleBase" id="RU362124"/>
    </source>
</evidence>
<comment type="function">
    <text evidence="6">Sigma factors are initiation factors that promote the attachment of RNA polymerase to specific initiation sites and are then released.</text>
</comment>
<dbReference type="InterPro" id="IPR013325">
    <property type="entry name" value="RNA_pol_sigma_r2"/>
</dbReference>
<dbReference type="PANTHER" id="PTHR30376">
    <property type="entry name" value="SIGMA FACTOR RPOH HEAT SHOCK RELATED"/>
    <property type="match status" value="1"/>
</dbReference>
<dbReference type="Pfam" id="PF04545">
    <property type="entry name" value="Sigma70_r4"/>
    <property type="match status" value="1"/>
</dbReference>
<dbReference type="InterPro" id="IPR007627">
    <property type="entry name" value="RNA_pol_sigma70_r2"/>
</dbReference>
<dbReference type="NCBIfam" id="TIGR02937">
    <property type="entry name" value="sigma70-ECF"/>
    <property type="match status" value="1"/>
</dbReference>
<dbReference type="Gene3D" id="1.10.10.10">
    <property type="entry name" value="Winged helix-like DNA-binding domain superfamily/Winged helix DNA-binding domain"/>
    <property type="match status" value="1"/>
</dbReference>
<protein>
    <recommendedName>
        <fullName evidence="6">RNA polymerase sigma factor</fullName>
    </recommendedName>
</protein>
<dbReference type="SUPFAM" id="SSF88946">
    <property type="entry name" value="Sigma2 domain of RNA polymerase sigma factors"/>
    <property type="match status" value="1"/>
</dbReference>
<dbReference type="InterPro" id="IPR036388">
    <property type="entry name" value="WH-like_DNA-bd_sf"/>
</dbReference>
<evidence type="ECO:0000259" key="8">
    <source>
        <dbReference type="PROSITE" id="PS00716"/>
    </source>
</evidence>
<evidence type="ECO:0000256" key="5">
    <source>
        <dbReference type="ARBA" id="ARBA00023163"/>
    </source>
</evidence>
<evidence type="ECO:0000256" key="3">
    <source>
        <dbReference type="ARBA" id="ARBA00023082"/>
    </source>
</evidence>
<dbReference type="PIRSF" id="PIRSF000770">
    <property type="entry name" value="RNA_pol_sigma-SigE/K"/>
    <property type="match status" value="1"/>
</dbReference>
<dbReference type="CDD" id="cd06171">
    <property type="entry name" value="Sigma70_r4"/>
    <property type="match status" value="1"/>
</dbReference>
<dbReference type="SUPFAM" id="SSF88659">
    <property type="entry name" value="Sigma3 and sigma4 domains of RNA polymerase sigma factors"/>
    <property type="match status" value="1"/>
</dbReference>
<evidence type="ECO:0000256" key="1">
    <source>
        <dbReference type="ARBA" id="ARBA00007788"/>
    </source>
</evidence>
<dbReference type="RefSeq" id="WP_117531491.1">
    <property type="nucleotide sequence ID" value="NZ_CAUFKS010000148.1"/>
</dbReference>
<keyword evidence="2 6" id="KW-0805">Transcription regulation</keyword>
<evidence type="ECO:0000313" key="9">
    <source>
        <dbReference type="EMBL" id="RGD75294.1"/>
    </source>
</evidence>
<gene>
    <name evidence="9" type="ORF">DW687_02920</name>
</gene>
<evidence type="ECO:0000313" key="10">
    <source>
        <dbReference type="Proteomes" id="UP000261212"/>
    </source>
</evidence>
<feature type="domain" description="RNA polymerase sigma-70" evidence="8">
    <location>
        <begin position="199"/>
        <end position="225"/>
    </location>
</feature>
<dbReference type="AlphaFoldDB" id="A0A3E3E165"/>
<feature type="domain" description="RNA polymerase sigma-70" evidence="7">
    <location>
        <begin position="79"/>
        <end position="92"/>
    </location>
</feature>
<dbReference type="PRINTS" id="PR00046">
    <property type="entry name" value="SIGMA70FCT"/>
</dbReference>
<dbReference type="GO" id="GO:0006352">
    <property type="term" value="P:DNA-templated transcription initiation"/>
    <property type="evidence" value="ECO:0007669"/>
    <property type="project" value="InterPro"/>
</dbReference>
<name>A0A3E3E165_9FIRM</name>
<organism evidence="9 10">
    <name type="scientific">Anaerofustis stercorihominis</name>
    <dbReference type="NCBI Taxonomy" id="214853"/>
    <lineage>
        <taxon>Bacteria</taxon>
        <taxon>Bacillati</taxon>
        <taxon>Bacillota</taxon>
        <taxon>Clostridia</taxon>
        <taxon>Eubacteriales</taxon>
        <taxon>Eubacteriaceae</taxon>
        <taxon>Anaerofustis</taxon>
    </lineage>
</organism>
<dbReference type="Proteomes" id="UP000261212">
    <property type="component" value="Unassembled WGS sequence"/>
</dbReference>
<dbReference type="NCBIfam" id="NF004471">
    <property type="entry name" value="PRK05803.1"/>
    <property type="match status" value="1"/>
</dbReference>
<dbReference type="Pfam" id="PF04542">
    <property type="entry name" value="Sigma70_r2"/>
    <property type="match status" value="1"/>
</dbReference>
<dbReference type="InterPro" id="IPR000943">
    <property type="entry name" value="RNA_pol_sigma70"/>
</dbReference>
<dbReference type="InterPro" id="IPR007630">
    <property type="entry name" value="RNA_pol_sigma70_r4"/>
</dbReference>
<comment type="similarity">
    <text evidence="1 6">Belongs to the sigma-70 factor family.</text>
</comment>
<sequence>MLGFLGILDLLQRVLVFLGYFSASESFPKPLKKEDETKYFVKFKEENDMHAKEMLINHNLRLVAHVSKKYSSSNITKEDLISIGIIGLIKGINSFDYNKGTKFATYGARCIDNEILMALRSETKTASNVFLEDYISFDEEGNNISLLDILATDEDDVNSKVNLKVESEFLYKIMDEVLEDREKEILYFRYGLKGKRSYTQREIADMYDISRSYVSRIEKKAIEKIAISFKKKY</sequence>
<evidence type="ECO:0000259" key="7">
    <source>
        <dbReference type="PROSITE" id="PS00715"/>
    </source>
</evidence>
<keyword evidence="3 6" id="KW-0731">Sigma factor</keyword>
<dbReference type="EMBL" id="QUSM01000002">
    <property type="protein sequence ID" value="RGD75294.1"/>
    <property type="molecule type" value="Genomic_DNA"/>
</dbReference>
<comment type="caution">
    <text evidence="9">The sequence shown here is derived from an EMBL/GenBank/DDBJ whole genome shotgun (WGS) entry which is preliminary data.</text>
</comment>
<keyword evidence="4 6" id="KW-0238">DNA-binding</keyword>